<evidence type="ECO:0000313" key="7">
    <source>
        <dbReference type="Proteomes" id="UP000199475"/>
    </source>
</evidence>
<dbReference type="PROSITE" id="PS00149">
    <property type="entry name" value="SULFATASE_2"/>
    <property type="match status" value="1"/>
</dbReference>
<dbReference type="EMBL" id="FNGP01000006">
    <property type="protein sequence ID" value="SDL80246.1"/>
    <property type="molecule type" value="Genomic_DNA"/>
</dbReference>
<keyword evidence="7" id="KW-1185">Reference proteome</keyword>
<dbReference type="STRING" id="686624.SAMN04488242_2880"/>
<dbReference type="RefSeq" id="WP_093253642.1">
    <property type="nucleotide sequence ID" value="NZ_FNGP01000006.1"/>
</dbReference>
<dbReference type="OrthoDB" id="9777306at2"/>
<dbReference type="InterPro" id="IPR017850">
    <property type="entry name" value="Alkaline_phosphatase_core_sf"/>
</dbReference>
<dbReference type="GO" id="GO:0046872">
    <property type="term" value="F:metal ion binding"/>
    <property type="evidence" value="ECO:0007669"/>
    <property type="project" value="UniProtKB-KW"/>
</dbReference>
<dbReference type="PANTHER" id="PTHR42693">
    <property type="entry name" value="ARYLSULFATASE FAMILY MEMBER"/>
    <property type="match status" value="1"/>
</dbReference>
<feature type="domain" description="Sulfatase N-terminal" evidence="5">
    <location>
        <begin position="122"/>
        <end position="303"/>
    </location>
</feature>
<sequence>MNRSIVVLMADQLGAHALGEDHIDAPWLRMMAERGVNYEHAYCSFPLCTPSRSSMMTGLMPHEMGVMGNQHDRHVGRSPHSLGHWFREHGYATVWAGKYHTPGPDGDPESGFDVIHPFGDHGLAEAIGAWLGDAPSDRPFLLVASWDDPHSICEFARGQHQPYGDVAPRPVRDCPPLPVSHSLPIPEALANHKATAAHMYGTNGYTTDDWRRYRDAYGQLVERIDDQWSRLWHQLEAMGVTVVITSDHGDGDAAHGWNQKTALFQECIRVPLIIAGPAIEAESVGRAVNMSTGLLGSLCRLAGIPRPPGVPDWERDEPVVVETRFSTGSGWTDGRAVVDPPWKYVVYAWGREREQLFNLDDDPGETRNLALESRFDDQLERCRRTLFEWCERTGDTAMLRKLIWPAEASARTAELFDPPY</sequence>
<name>A0A1G9N114_9ACTN</name>
<evidence type="ECO:0000313" key="6">
    <source>
        <dbReference type="EMBL" id="SDL80246.1"/>
    </source>
</evidence>
<dbReference type="GO" id="GO:0004065">
    <property type="term" value="F:arylsulfatase activity"/>
    <property type="evidence" value="ECO:0007669"/>
    <property type="project" value="TreeGrafter"/>
</dbReference>
<dbReference type="Pfam" id="PF00884">
    <property type="entry name" value="Sulfatase"/>
    <property type="match status" value="2"/>
</dbReference>
<comment type="similarity">
    <text evidence="1">Belongs to the sulfatase family.</text>
</comment>
<dbReference type="PANTHER" id="PTHR42693:SF53">
    <property type="entry name" value="ENDO-4-O-SULFATASE"/>
    <property type="match status" value="1"/>
</dbReference>
<evidence type="ECO:0000256" key="3">
    <source>
        <dbReference type="ARBA" id="ARBA00022801"/>
    </source>
</evidence>
<reference evidence="6 7" key="1">
    <citation type="submission" date="2016-10" db="EMBL/GenBank/DDBJ databases">
        <authorList>
            <person name="de Groot N.N."/>
        </authorList>
    </citation>
    <scope>NUCLEOTIDE SEQUENCE [LARGE SCALE GENOMIC DNA]</scope>
    <source>
        <strain evidence="6 7">CGMCC 1.9159</strain>
    </source>
</reference>
<accession>A0A1G9N114</accession>
<keyword evidence="2" id="KW-0479">Metal-binding</keyword>
<dbReference type="SUPFAM" id="SSF53649">
    <property type="entry name" value="Alkaline phosphatase-like"/>
    <property type="match status" value="1"/>
</dbReference>
<organism evidence="6 7">
    <name type="scientific">Tessaracoccus oleiagri</name>
    <dbReference type="NCBI Taxonomy" id="686624"/>
    <lineage>
        <taxon>Bacteria</taxon>
        <taxon>Bacillati</taxon>
        <taxon>Actinomycetota</taxon>
        <taxon>Actinomycetes</taxon>
        <taxon>Propionibacteriales</taxon>
        <taxon>Propionibacteriaceae</taxon>
        <taxon>Tessaracoccus</taxon>
    </lineage>
</organism>
<dbReference type="InterPro" id="IPR000917">
    <property type="entry name" value="Sulfatase_N"/>
</dbReference>
<feature type="domain" description="Sulfatase N-terminal" evidence="5">
    <location>
        <begin position="5"/>
        <end position="101"/>
    </location>
</feature>
<dbReference type="InterPro" id="IPR024607">
    <property type="entry name" value="Sulfatase_CS"/>
</dbReference>
<dbReference type="InterPro" id="IPR050738">
    <property type="entry name" value="Sulfatase"/>
</dbReference>
<dbReference type="Gene3D" id="3.40.720.10">
    <property type="entry name" value="Alkaline Phosphatase, subunit A"/>
    <property type="match status" value="1"/>
</dbReference>
<keyword evidence="4" id="KW-0106">Calcium</keyword>
<evidence type="ECO:0000259" key="5">
    <source>
        <dbReference type="Pfam" id="PF00884"/>
    </source>
</evidence>
<dbReference type="PROSITE" id="PS00523">
    <property type="entry name" value="SULFATASE_1"/>
    <property type="match status" value="1"/>
</dbReference>
<gene>
    <name evidence="6" type="ORF">SAMN04488242_2880</name>
</gene>
<dbReference type="Proteomes" id="UP000199475">
    <property type="component" value="Unassembled WGS sequence"/>
</dbReference>
<keyword evidence="3" id="KW-0378">Hydrolase</keyword>
<evidence type="ECO:0000256" key="2">
    <source>
        <dbReference type="ARBA" id="ARBA00022723"/>
    </source>
</evidence>
<proteinExistence type="inferred from homology"/>
<protein>
    <submittedName>
        <fullName evidence="6">Choline-sulfatase</fullName>
    </submittedName>
</protein>
<dbReference type="AlphaFoldDB" id="A0A1G9N114"/>
<evidence type="ECO:0000256" key="4">
    <source>
        <dbReference type="ARBA" id="ARBA00022837"/>
    </source>
</evidence>
<evidence type="ECO:0000256" key="1">
    <source>
        <dbReference type="ARBA" id="ARBA00008779"/>
    </source>
</evidence>